<sequence length="259" mass="29654">MFSAFNSMLLLNLLDELMLLWLPGSLVCLIHNFYSSHISHVKGGILSFLLFLLYIKWIILNIGPRVRSLTYADDVIQCYEDAVLLTGQNVFIRCLESLQLWLEMKTLALSTDKTKILLFTIKYIQRDGVRITYTNTNLSLVSSHKYMDIYLDSKLNWLRQMKHLTARVLAAISILKAVSHTCWGGDPKILLLTYTSIIRPHTDYGPLFMRRNSLHISTTLQRLKNSSSVAAIYVEADILPYSLHQVLFIEKNGVGTLEQ</sequence>
<proteinExistence type="predicted"/>
<feature type="non-terminal residue" evidence="1">
    <location>
        <position position="259"/>
    </location>
</feature>
<reference evidence="1 2" key="1">
    <citation type="submission" date="2023-02" db="EMBL/GenBank/DDBJ databases">
        <title>LHISI_Scaffold_Assembly.</title>
        <authorList>
            <person name="Stuart O.P."/>
            <person name="Cleave R."/>
            <person name="Magrath M.J.L."/>
            <person name="Mikheyev A.S."/>
        </authorList>
    </citation>
    <scope>NUCLEOTIDE SEQUENCE [LARGE SCALE GENOMIC DNA]</scope>
    <source>
        <strain evidence="1">Daus_M_001</strain>
        <tissue evidence="1">Leg muscle</tissue>
    </source>
</reference>
<dbReference type="Proteomes" id="UP001159363">
    <property type="component" value="Chromosome X"/>
</dbReference>
<evidence type="ECO:0000313" key="1">
    <source>
        <dbReference type="EMBL" id="KAJ8887227.1"/>
    </source>
</evidence>
<comment type="caution">
    <text evidence="1">The sequence shown here is derived from an EMBL/GenBank/DDBJ whole genome shotgun (WGS) entry which is preliminary data.</text>
</comment>
<dbReference type="EMBL" id="JARBHB010000004">
    <property type="protein sequence ID" value="KAJ8887227.1"/>
    <property type="molecule type" value="Genomic_DNA"/>
</dbReference>
<organism evidence="1 2">
    <name type="scientific">Dryococelus australis</name>
    <dbReference type="NCBI Taxonomy" id="614101"/>
    <lineage>
        <taxon>Eukaryota</taxon>
        <taxon>Metazoa</taxon>
        <taxon>Ecdysozoa</taxon>
        <taxon>Arthropoda</taxon>
        <taxon>Hexapoda</taxon>
        <taxon>Insecta</taxon>
        <taxon>Pterygota</taxon>
        <taxon>Neoptera</taxon>
        <taxon>Polyneoptera</taxon>
        <taxon>Phasmatodea</taxon>
        <taxon>Verophasmatodea</taxon>
        <taxon>Anareolatae</taxon>
        <taxon>Phasmatidae</taxon>
        <taxon>Eurycanthinae</taxon>
        <taxon>Dryococelus</taxon>
    </lineage>
</organism>
<evidence type="ECO:0000313" key="2">
    <source>
        <dbReference type="Proteomes" id="UP001159363"/>
    </source>
</evidence>
<name>A0ABQ9HSL4_9NEOP</name>
<gene>
    <name evidence="1" type="ORF">PR048_013442</name>
</gene>
<accession>A0ABQ9HSL4</accession>
<evidence type="ECO:0008006" key="3">
    <source>
        <dbReference type="Google" id="ProtNLM"/>
    </source>
</evidence>
<keyword evidence="2" id="KW-1185">Reference proteome</keyword>
<protein>
    <recommendedName>
        <fullName evidence="3">Reverse transcriptase domain-containing protein</fullName>
    </recommendedName>
</protein>